<dbReference type="EMBL" id="VIGI01000007">
    <property type="protein sequence ID" value="KAB8298033.1"/>
    <property type="molecule type" value="Genomic_DNA"/>
</dbReference>
<sequence>MLGLEVHWDGQSESEYEFCHSQHLDWFHTELENEKTIDFHVREHEMMRKQARKKDLTMERGRNNRSQFESHVLLCIVSHLIRRSL</sequence>
<protein>
    <submittedName>
        <fullName evidence="1">Uncharacterized protein</fullName>
    </submittedName>
</protein>
<evidence type="ECO:0000313" key="2">
    <source>
        <dbReference type="Proteomes" id="UP000326757"/>
    </source>
</evidence>
<reference evidence="1 2" key="1">
    <citation type="submission" date="2019-06" db="EMBL/GenBank/DDBJ databases">
        <title>Genome Sequence of the Brown Rot Fungal Pathogen Monilinia laxa.</title>
        <authorList>
            <person name="De Miccolis Angelini R.M."/>
            <person name="Landi L."/>
            <person name="Abate D."/>
            <person name="Pollastro S."/>
            <person name="Romanazzi G."/>
            <person name="Faretra F."/>
        </authorList>
    </citation>
    <scope>NUCLEOTIDE SEQUENCE [LARGE SCALE GENOMIC DNA]</scope>
    <source>
        <strain evidence="1 2">Mlax316</strain>
    </source>
</reference>
<dbReference type="Proteomes" id="UP000326757">
    <property type="component" value="Unassembled WGS sequence"/>
</dbReference>
<keyword evidence="2" id="KW-1185">Reference proteome</keyword>
<accession>A0A5N6K638</accession>
<organism evidence="1 2">
    <name type="scientific">Monilinia laxa</name>
    <name type="common">Brown rot fungus</name>
    <name type="synonym">Sclerotinia laxa</name>
    <dbReference type="NCBI Taxonomy" id="61186"/>
    <lineage>
        <taxon>Eukaryota</taxon>
        <taxon>Fungi</taxon>
        <taxon>Dikarya</taxon>
        <taxon>Ascomycota</taxon>
        <taxon>Pezizomycotina</taxon>
        <taxon>Leotiomycetes</taxon>
        <taxon>Helotiales</taxon>
        <taxon>Sclerotiniaceae</taxon>
        <taxon>Monilinia</taxon>
    </lineage>
</organism>
<name>A0A5N6K638_MONLA</name>
<dbReference type="AlphaFoldDB" id="A0A5N6K638"/>
<comment type="caution">
    <text evidence="1">The sequence shown here is derived from an EMBL/GenBank/DDBJ whole genome shotgun (WGS) entry which is preliminary data.</text>
</comment>
<gene>
    <name evidence="1" type="ORF">EYC80_001805</name>
</gene>
<proteinExistence type="predicted"/>
<evidence type="ECO:0000313" key="1">
    <source>
        <dbReference type="EMBL" id="KAB8298033.1"/>
    </source>
</evidence>